<dbReference type="InterPro" id="IPR011701">
    <property type="entry name" value="MFS"/>
</dbReference>
<dbReference type="Proteomes" id="UP000226079">
    <property type="component" value="Unassembled WGS sequence"/>
</dbReference>
<feature type="transmembrane region" description="Helical" evidence="6">
    <location>
        <begin position="301"/>
        <end position="321"/>
    </location>
</feature>
<dbReference type="Gene3D" id="1.20.1250.20">
    <property type="entry name" value="MFS general substrate transporter like domains"/>
    <property type="match status" value="1"/>
</dbReference>
<dbReference type="OrthoDB" id="145388at2"/>
<evidence type="ECO:0000259" key="7">
    <source>
        <dbReference type="PROSITE" id="PS50850"/>
    </source>
</evidence>
<keyword evidence="9" id="KW-1185">Reference proteome</keyword>
<dbReference type="CDD" id="cd06173">
    <property type="entry name" value="MFS_MefA_like"/>
    <property type="match status" value="1"/>
</dbReference>
<keyword evidence="2" id="KW-1003">Cell membrane</keyword>
<name>A0A2A9CUK7_9ACTN</name>
<feature type="transmembrane region" description="Helical" evidence="6">
    <location>
        <begin position="55"/>
        <end position="77"/>
    </location>
</feature>
<feature type="transmembrane region" description="Helical" evidence="6">
    <location>
        <begin position="89"/>
        <end position="109"/>
    </location>
</feature>
<dbReference type="SUPFAM" id="SSF103473">
    <property type="entry name" value="MFS general substrate transporter"/>
    <property type="match status" value="1"/>
</dbReference>
<comment type="caution">
    <text evidence="8">The sequence shown here is derived from an EMBL/GenBank/DDBJ whole genome shotgun (WGS) entry which is preliminary data.</text>
</comment>
<sequence length="427" mass="43523">MSATELQSAESTSTRAGLGPRFTAQLASTGLANLGDGILQTMAPLVALTLTTSPVAISLLSAVGWLPSLLLSIAAGVIVDRVDRRHVQVVSLVARAGVLLAAAALVAAGQLSMPLLLALVVAYGVTEVFADLGASSILPALVSTDQLATANGRVMGVQQVANSFVGAPVAGFLLVLGAGWGFGTSAALAALAAAVLWVGLRGSYRPARTNQDQAGSAMAEVKDGLRFVFRHRVIRPLVLAASLLNFAFTGYFAVFVLWVVGPGSAMGLSQAQYPLLTLGFAVGAVAGSLCTEVAQRIIGEVPLLVGSLTLSAALLVVPALWPNVWVTAGTLVLIGFVNALGNVVAQSLRQRLVPSELLGRVGGASRTLAFGLMPLGALLAGLVAELVGLVATFLTTAGFALLVCGYLAVALRTAELPGQESVADRDQ</sequence>
<feature type="domain" description="Major facilitator superfamily (MFS) profile" evidence="7">
    <location>
        <begin position="21"/>
        <end position="415"/>
    </location>
</feature>
<dbReference type="PANTHER" id="PTHR23513:SF6">
    <property type="entry name" value="MAJOR FACILITATOR SUPERFAMILY ASSOCIATED DOMAIN-CONTAINING PROTEIN"/>
    <property type="match status" value="1"/>
</dbReference>
<feature type="transmembrane region" description="Helical" evidence="6">
    <location>
        <begin position="327"/>
        <end position="345"/>
    </location>
</feature>
<dbReference type="PROSITE" id="PS50850">
    <property type="entry name" value="MFS"/>
    <property type="match status" value="1"/>
</dbReference>
<evidence type="ECO:0000256" key="5">
    <source>
        <dbReference type="ARBA" id="ARBA00023136"/>
    </source>
</evidence>
<gene>
    <name evidence="8" type="ORF">ATK74_1867</name>
</gene>
<dbReference type="EMBL" id="PDJC01000001">
    <property type="protein sequence ID" value="PFG17300.1"/>
    <property type="molecule type" value="Genomic_DNA"/>
</dbReference>
<feature type="transmembrane region" description="Helical" evidence="6">
    <location>
        <begin position="273"/>
        <end position="294"/>
    </location>
</feature>
<dbReference type="PANTHER" id="PTHR23513">
    <property type="entry name" value="INTEGRAL MEMBRANE EFFLUX PROTEIN-RELATED"/>
    <property type="match status" value="1"/>
</dbReference>
<dbReference type="InterPro" id="IPR020846">
    <property type="entry name" value="MFS_dom"/>
</dbReference>
<evidence type="ECO:0000256" key="3">
    <source>
        <dbReference type="ARBA" id="ARBA00022692"/>
    </source>
</evidence>
<evidence type="ECO:0000313" key="8">
    <source>
        <dbReference type="EMBL" id="PFG17300.1"/>
    </source>
</evidence>
<evidence type="ECO:0000256" key="6">
    <source>
        <dbReference type="SAM" id="Phobius"/>
    </source>
</evidence>
<keyword evidence="5 6" id="KW-0472">Membrane</keyword>
<dbReference type="AlphaFoldDB" id="A0A2A9CUK7"/>
<feature type="transmembrane region" description="Helical" evidence="6">
    <location>
        <begin position="386"/>
        <end position="409"/>
    </location>
</feature>
<dbReference type="Pfam" id="PF07690">
    <property type="entry name" value="MFS_1"/>
    <property type="match status" value="1"/>
</dbReference>
<dbReference type="GO" id="GO:0005886">
    <property type="term" value="C:plasma membrane"/>
    <property type="evidence" value="ECO:0007669"/>
    <property type="project" value="UniProtKB-SubCell"/>
</dbReference>
<evidence type="ECO:0000313" key="9">
    <source>
        <dbReference type="Proteomes" id="UP000226079"/>
    </source>
</evidence>
<reference evidence="8 9" key="1">
    <citation type="submission" date="2017-10" db="EMBL/GenBank/DDBJ databases">
        <title>Sequencing the genomes of 1000 actinobacteria strains.</title>
        <authorList>
            <person name="Klenk H.-P."/>
        </authorList>
    </citation>
    <scope>NUCLEOTIDE SEQUENCE [LARGE SCALE GENOMIC DNA]</scope>
    <source>
        <strain evidence="8 9">DSM 15597</strain>
    </source>
</reference>
<feature type="transmembrane region" description="Helical" evidence="6">
    <location>
        <begin position="357"/>
        <end position="380"/>
    </location>
</feature>
<proteinExistence type="predicted"/>
<dbReference type="GO" id="GO:0022857">
    <property type="term" value="F:transmembrane transporter activity"/>
    <property type="evidence" value="ECO:0007669"/>
    <property type="project" value="InterPro"/>
</dbReference>
<accession>A0A2A9CUK7</accession>
<feature type="transmembrane region" description="Helical" evidence="6">
    <location>
        <begin position="237"/>
        <end position="261"/>
    </location>
</feature>
<evidence type="ECO:0000256" key="1">
    <source>
        <dbReference type="ARBA" id="ARBA00004651"/>
    </source>
</evidence>
<feature type="transmembrane region" description="Helical" evidence="6">
    <location>
        <begin position="180"/>
        <end position="200"/>
    </location>
</feature>
<keyword evidence="4 6" id="KW-1133">Transmembrane helix</keyword>
<protein>
    <submittedName>
        <fullName evidence="8">Putative MFS family arabinose efflux permease</fullName>
    </submittedName>
</protein>
<comment type="subcellular location">
    <subcellularLocation>
        <location evidence="1">Cell membrane</location>
        <topology evidence="1">Multi-pass membrane protein</topology>
    </subcellularLocation>
</comment>
<evidence type="ECO:0000256" key="4">
    <source>
        <dbReference type="ARBA" id="ARBA00022989"/>
    </source>
</evidence>
<evidence type="ECO:0000256" key="2">
    <source>
        <dbReference type="ARBA" id="ARBA00022475"/>
    </source>
</evidence>
<organism evidence="8 9">
    <name type="scientific">Propionicimonas paludicola</name>
    <dbReference type="NCBI Taxonomy" id="185243"/>
    <lineage>
        <taxon>Bacteria</taxon>
        <taxon>Bacillati</taxon>
        <taxon>Actinomycetota</taxon>
        <taxon>Actinomycetes</taxon>
        <taxon>Propionibacteriales</taxon>
        <taxon>Nocardioidaceae</taxon>
        <taxon>Propionicimonas</taxon>
    </lineage>
</organism>
<dbReference type="InterPro" id="IPR036259">
    <property type="entry name" value="MFS_trans_sf"/>
</dbReference>
<dbReference type="RefSeq" id="WP_098460741.1">
    <property type="nucleotide sequence ID" value="NZ_PDJC01000001.1"/>
</dbReference>
<keyword evidence="3 6" id="KW-0812">Transmembrane</keyword>